<evidence type="ECO:0000256" key="9">
    <source>
        <dbReference type="PIRSR" id="PIRSR500134-2"/>
    </source>
</evidence>
<dbReference type="Gene3D" id="3.40.50.720">
    <property type="entry name" value="NAD(P)-binding Rossmann-like Domain"/>
    <property type="match status" value="2"/>
</dbReference>
<sequence>MTITVVGAGYVGLVTAAVFSDLGNKVYCVDVDEKKIEDLKKGKVPFFEPSLSEYLERNIKEKRLFFTKSYSDSVSKSQTIFICVGTPSKENGEADLTYLFSAVEETAKNLSGYTLITIKSTIPIGYEDDLEATVKKHAKAKFEFAASPEFLREGTAIEDTLHPDRIVIGTHSKKAEKILLELHAPISGERITCDMRSAQLVKYGSNALLATKVSFANAISILCEKMETDVTKVMEGIGADKRIGNAFLYPGVGYGGSCLPKDVLAFIAQASRFDYDFELLRAVDAINDLQVERFVNKIRRILNAAEDKKNNLYGFEIAILGLAFKPNTDDMRDAPSIKIINRLLNLKANVTAFDPQSMINAKRILPQISYAKDVYRAIEGKHAMIIVTEWPEFSQIDLSKAKKLLKKPNIVDGRNIFDPHKAKVAGFKYIGVGR</sequence>
<comment type="similarity">
    <text evidence="2 7">Belongs to the UDP-glucose/GDP-mannose dehydrogenase family.</text>
</comment>
<evidence type="ECO:0000313" key="12">
    <source>
        <dbReference type="EMBL" id="OGD89028.1"/>
    </source>
</evidence>
<evidence type="ECO:0000259" key="11">
    <source>
        <dbReference type="SMART" id="SM00984"/>
    </source>
</evidence>
<dbReference type="GO" id="GO:0006065">
    <property type="term" value="P:UDP-glucuronate biosynthetic process"/>
    <property type="evidence" value="ECO:0007669"/>
    <property type="project" value="UniProtKB-UniPathway"/>
</dbReference>
<dbReference type="Pfam" id="PF03721">
    <property type="entry name" value="UDPG_MGDP_dh_N"/>
    <property type="match status" value="1"/>
</dbReference>
<evidence type="ECO:0000256" key="5">
    <source>
        <dbReference type="ARBA" id="ARBA00023027"/>
    </source>
</evidence>
<dbReference type="GO" id="GO:0003979">
    <property type="term" value="F:UDP-glucose 6-dehydrogenase activity"/>
    <property type="evidence" value="ECO:0007669"/>
    <property type="project" value="UniProtKB-EC"/>
</dbReference>
<evidence type="ECO:0000256" key="2">
    <source>
        <dbReference type="ARBA" id="ARBA00006601"/>
    </source>
</evidence>
<evidence type="ECO:0000313" key="13">
    <source>
        <dbReference type="Proteomes" id="UP000177369"/>
    </source>
</evidence>
<feature type="binding site" evidence="9">
    <location>
        <begin position="150"/>
        <end position="153"/>
    </location>
    <ligand>
        <name>substrate</name>
    </ligand>
</feature>
<feature type="binding site" evidence="10">
    <location>
        <position position="86"/>
    </location>
    <ligand>
        <name>NAD(+)</name>
        <dbReference type="ChEBI" id="CHEBI:57540"/>
    </ligand>
</feature>
<dbReference type="InterPro" id="IPR014027">
    <property type="entry name" value="UDP-Glc/GDP-Man_DH_C"/>
</dbReference>
<dbReference type="PIRSF" id="PIRSF500134">
    <property type="entry name" value="UDPglc_DH_bac"/>
    <property type="match status" value="1"/>
</dbReference>
<proteinExistence type="inferred from homology"/>
<evidence type="ECO:0000256" key="1">
    <source>
        <dbReference type="ARBA" id="ARBA00004701"/>
    </source>
</evidence>
<keyword evidence="4 7" id="KW-0560">Oxidoreductase</keyword>
<keyword evidence="5 7" id="KW-0520">NAD</keyword>
<dbReference type="SUPFAM" id="SSF48179">
    <property type="entry name" value="6-phosphogluconate dehydrogenase C-terminal domain-like"/>
    <property type="match status" value="1"/>
</dbReference>
<evidence type="ECO:0000256" key="10">
    <source>
        <dbReference type="PIRSR" id="PIRSR500134-3"/>
    </source>
</evidence>
<feature type="binding site" evidence="10">
    <location>
        <position position="35"/>
    </location>
    <ligand>
        <name>NAD(+)</name>
        <dbReference type="ChEBI" id="CHEBI:57540"/>
    </ligand>
</feature>
<dbReference type="Proteomes" id="UP000177369">
    <property type="component" value="Unassembled WGS sequence"/>
</dbReference>
<evidence type="ECO:0000256" key="3">
    <source>
        <dbReference type="ARBA" id="ARBA00012954"/>
    </source>
</evidence>
<comment type="pathway">
    <text evidence="1">Nucleotide-sugar biosynthesis; UDP-alpha-D-glucuronate biosynthesis; UDP-alpha-D-glucuronate from UDP-alpha-D-glucose: step 1/1.</text>
</comment>
<dbReference type="SUPFAM" id="SSF52413">
    <property type="entry name" value="UDP-glucose/GDP-mannose dehydrogenase C-terminal domain"/>
    <property type="match status" value="1"/>
</dbReference>
<dbReference type="PANTHER" id="PTHR43750">
    <property type="entry name" value="UDP-GLUCOSE 6-DEHYDROGENASE TUAD"/>
    <property type="match status" value="1"/>
</dbReference>
<accession>A0A1F5GAY7</accession>
<dbReference type="GO" id="GO:0000271">
    <property type="term" value="P:polysaccharide biosynthetic process"/>
    <property type="evidence" value="ECO:0007669"/>
    <property type="project" value="InterPro"/>
</dbReference>
<dbReference type="GO" id="GO:0051287">
    <property type="term" value="F:NAD binding"/>
    <property type="evidence" value="ECO:0007669"/>
    <property type="project" value="InterPro"/>
</dbReference>
<dbReference type="PIRSF" id="PIRSF000124">
    <property type="entry name" value="UDPglc_GDPman_dh"/>
    <property type="match status" value="1"/>
</dbReference>
<feature type="binding site" evidence="10">
    <location>
        <position position="30"/>
    </location>
    <ligand>
        <name>NAD(+)</name>
        <dbReference type="ChEBI" id="CHEBI:57540"/>
    </ligand>
</feature>
<dbReference type="InterPro" id="IPR036291">
    <property type="entry name" value="NAD(P)-bd_dom_sf"/>
</dbReference>
<feature type="binding site" evidence="10">
    <location>
        <position position="121"/>
    </location>
    <ligand>
        <name>NAD(+)</name>
        <dbReference type="ChEBI" id="CHEBI:57540"/>
    </ligand>
</feature>
<feature type="binding site" evidence="9">
    <location>
        <position position="325"/>
    </location>
    <ligand>
        <name>substrate</name>
    </ligand>
</feature>
<feature type="domain" description="UDP-glucose/GDP-mannose dehydrogenase C-terminal" evidence="11">
    <location>
        <begin position="318"/>
        <end position="419"/>
    </location>
</feature>
<reference evidence="12 13" key="1">
    <citation type="journal article" date="2016" name="Nat. Commun.">
        <title>Thousands of microbial genomes shed light on interconnected biogeochemical processes in an aquifer system.</title>
        <authorList>
            <person name="Anantharaman K."/>
            <person name="Brown C.T."/>
            <person name="Hug L.A."/>
            <person name="Sharon I."/>
            <person name="Castelle C.J."/>
            <person name="Probst A.J."/>
            <person name="Thomas B.C."/>
            <person name="Singh A."/>
            <person name="Wilkins M.J."/>
            <person name="Karaoz U."/>
            <person name="Brodie E.L."/>
            <person name="Williams K.H."/>
            <person name="Hubbard S.S."/>
            <person name="Banfield J.F."/>
        </authorList>
    </citation>
    <scope>NUCLEOTIDE SEQUENCE [LARGE SCALE GENOMIC DNA]</scope>
</reference>
<evidence type="ECO:0000256" key="4">
    <source>
        <dbReference type="ARBA" id="ARBA00023002"/>
    </source>
</evidence>
<protein>
    <recommendedName>
        <fullName evidence="3 7">UDP-glucose 6-dehydrogenase</fullName>
        <ecNumber evidence="3 7">1.1.1.22</ecNumber>
    </recommendedName>
</protein>
<dbReference type="InterPro" id="IPR036220">
    <property type="entry name" value="UDP-Glc/GDP-Man_DH_C_sf"/>
</dbReference>
<feature type="binding site" evidence="10">
    <location>
        <position position="261"/>
    </location>
    <ligand>
        <name>NAD(+)</name>
        <dbReference type="ChEBI" id="CHEBI:57540"/>
    </ligand>
</feature>
<feature type="active site" description="Nucleophile" evidence="8">
    <location>
        <position position="258"/>
    </location>
</feature>
<dbReference type="SUPFAM" id="SSF51735">
    <property type="entry name" value="NAD(P)-binding Rossmann-fold domains"/>
    <property type="match status" value="1"/>
</dbReference>
<organism evidence="12 13">
    <name type="scientific">Candidatus Curtissbacteria bacterium RIFCSPHIGHO2_02_FULL_40_16b</name>
    <dbReference type="NCBI Taxonomy" id="1797714"/>
    <lineage>
        <taxon>Bacteria</taxon>
        <taxon>Candidatus Curtissiibacteriota</taxon>
    </lineage>
</organism>
<dbReference type="STRING" id="1797714.A3D04_00400"/>
<feature type="binding site" evidence="9">
    <location>
        <position position="255"/>
    </location>
    <ligand>
        <name>substrate</name>
    </ligand>
</feature>
<dbReference type="InterPro" id="IPR028357">
    <property type="entry name" value="UDPglc_DH_bac"/>
</dbReference>
<comment type="caution">
    <text evidence="12">The sequence shown here is derived from an EMBL/GenBank/DDBJ whole genome shotgun (WGS) entry which is preliminary data.</text>
</comment>
<dbReference type="EMBL" id="MFBD01000014">
    <property type="protein sequence ID" value="OGD89028.1"/>
    <property type="molecule type" value="Genomic_DNA"/>
</dbReference>
<name>A0A1F5GAY7_9BACT</name>
<dbReference type="UniPathway" id="UPA00038">
    <property type="reaction ID" value="UER00491"/>
</dbReference>
<dbReference type="InterPro" id="IPR008927">
    <property type="entry name" value="6-PGluconate_DH-like_C_sf"/>
</dbReference>
<feature type="binding site" evidence="10">
    <location>
        <position position="153"/>
    </location>
    <ligand>
        <name>NAD(+)</name>
        <dbReference type="ChEBI" id="CHEBI:57540"/>
    </ligand>
</feature>
<evidence type="ECO:0000256" key="8">
    <source>
        <dbReference type="PIRSR" id="PIRSR500134-1"/>
    </source>
</evidence>
<feature type="binding site" evidence="9">
    <location>
        <begin position="247"/>
        <end position="251"/>
    </location>
    <ligand>
        <name>substrate</name>
    </ligand>
</feature>
<dbReference type="Gene3D" id="1.20.5.100">
    <property type="entry name" value="Cytochrome c1, transmembrane anchor, C-terminal"/>
    <property type="match status" value="1"/>
</dbReference>
<comment type="catalytic activity">
    <reaction evidence="6 7">
        <text>UDP-alpha-D-glucose + 2 NAD(+) + H2O = UDP-alpha-D-glucuronate + 2 NADH + 3 H(+)</text>
        <dbReference type="Rhea" id="RHEA:23596"/>
        <dbReference type="ChEBI" id="CHEBI:15377"/>
        <dbReference type="ChEBI" id="CHEBI:15378"/>
        <dbReference type="ChEBI" id="CHEBI:57540"/>
        <dbReference type="ChEBI" id="CHEBI:57945"/>
        <dbReference type="ChEBI" id="CHEBI:58052"/>
        <dbReference type="ChEBI" id="CHEBI:58885"/>
        <dbReference type="EC" id="1.1.1.22"/>
    </reaction>
</comment>
<feature type="binding site" evidence="9">
    <location>
        <position position="202"/>
    </location>
    <ligand>
        <name>substrate</name>
    </ligand>
</feature>
<dbReference type="Pfam" id="PF03720">
    <property type="entry name" value="UDPG_MGDP_dh_C"/>
    <property type="match status" value="1"/>
</dbReference>
<evidence type="ECO:0000256" key="6">
    <source>
        <dbReference type="ARBA" id="ARBA00047473"/>
    </source>
</evidence>
<dbReference type="NCBIfam" id="TIGR03026">
    <property type="entry name" value="NDP-sugDHase"/>
    <property type="match status" value="1"/>
</dbReference>
<dbReference type="SMART" id="SM00984">
    <property type="entry name" value="UDPG_MGDP_dh_C"/>
    <property type="match status" value="1"/>
</dbReference>
<dbReference type="Pfam" id="PF00984">
    <property type="entry name" value="UDPG_MGDP_dh"/>
    <property type="match status" value="1"/>
</dbReference>
<dbReference type="PANTHER" id="PTHR43750:SF3">
    <property type="entry name" value="UDP-GLUCOSE 6-DEHYDROGENASE TUAD"/>
    <property type="match status" value="1"/>
</dbReference>
<feature type="binding site" evidence="10">
    <location>
        <position position="332"/>
    </location>
    <ligand>
        <name>NAD(+)</name>
        <dbReference type="ChEBI" id="CHEBI:57540"/>
    </ligand>
</feature>
<dbReference type="AlphaFoldDB" id="A0A1F5GAY7"/>
<evidence type="ECO:0000256" key="7">
    <source>
        <dbReference type="PIRNR" id="PIRNR000124"/>
    </source>
</evidence>
<dbReference type="InterPro" id="IPR017476">
    <property type="entry name" value="UDP-Glc/GDP-Man"/>
</dbReference>
<dbReference type="InterPro" id="IPR014026">
    <property type="entry name" value="UDP-Glc/GDP-Man_DH_dimer"/>
</dbReference>
<dbReference type="InterPro" id="IPR001732">
    <property type="entry name" value="UDP-Glc/GDP-Man_DH_N"/>
</dbReference>
<gene>
    <name evidence="12" type="ORF">A3D04_00400</name>
</gene>
<dbReference type="EC" id="1.1.1.22" evidence="3 7"/>